<dbReference type="InterPro" id="IPR011519">
    <property type="entry name" value="UnbV_ASPIC"/>
</dbReference>
<dbReference type="RefSeq" id="WP_194449169.1">
    <property type="nucleotide sequence ID" value="NZ_CP063849.1"/>
</dbReference>
<dbReference type="Pfam" id="PF07593">
    <property type="entry name" value="UnbV_ASPIC"/>
    <property type="match status" value="1"/>
</dbReference>
<accession>A0A7S7NPP3</accession>
<dbReference type="InterPro" id="IPR028994">
    <property type="entry name" value="Integrin_alpha_N"/>
</dbReference>
<dbReference type="InterPro" id="IPR013517">
    <property type="entry name" value="FG-GAP"/>
</dbReference>
<feature type="domain" description="ASPIC/UnbV" evidence="3">
    <location>
        <begin position="502"/>
        <end position="567"/>
    </location>
</feature>
<dbReference type="Pfam" id="PF13517">
    <property type="entry name" value="FG-GAP_3"/>
    <property type="match status" value="3"/>
</dbReference>
<protein>
    <submittedName>
        <fullName evidence="4">CRTAC1 family protein</fullName>
    </submittedName>
</protein>
<evidence type="ECO:0000313" key="4">
    <source>
        <dbReference type="EMBL" id="QOY87500.1"/>
    </source>
</evidence>
<proteinExistence type="predicted"/>
<evidence type="ECO:0000313" key="5">
    <source>
        <dbReference type="Proteomes" id="UP000593892"/>
    </source>
</evidence>
<dbReference type="SUPFAM" id="SSF69318">
    <property type="entry name" value="Integrin alpha N-terminal domain"/>
    <property type="match status" value="1"/>
</dbReference>
<evidence type="ECO:0000259" key="3">
    <source>
        <dbReference type="Pfam" id="PF07593"/>
    </source>
</evidence>
<feature type="region of interest" description="Disordered" evidence="2">
    <location>
        <begin position="19"/>
        <end position="39"/>
    </location>
</feature>
<reference evidence="4 5" key="1">
    <citation type="submission" date="2020-10" db="EMBL/GenBank/DDBJ databases">
        <title>Complete genome sequence of Paludibaculum fermentans P105T, a facultatively anaerobic acidobacterium capable of dissimilatory Fe(III) reduction.</title>
        <authorList>
            <person name="Dedysh S.N."/>
            <person name="Beletsky A.V."/>
            <person name="Kulichevskaya I.S."/>
            <person name="Mardanov A.V."/>
            <person name="Ravin N.V."/>
        </authorList>
    </citation>
    <scope>NUCLEOTIDE SEQUENCE [LARGE SCALE GENOMIC DNA]</scope>
    <source>
        <strain evidence="4 5">P105</strain>
    </source>
</reference>
<name>A0A7S7NPP3_PALFE</name>
<dbReference type="Gene3D" id="2.130.10.130">
    <property type="entry name" value="Integrin alpha, N-terminal"/>
    <property type="match status" value="2"/>
</dbReference>
<organism evidence="4 5">
    <name type="scientific">Paludibaculum fermentans</name>
    <dbReference type="NCBI Taxonomy" id="1473598"/>
    <lineage>
        <taxon>Bacteria</taxon>
        <taxon>Pseudomonadati</taxon>
        <taxon>Acidobacteriota</taxon>
        <taxon>Terriglobia</taxon>
        <taxon>Bryobacterales</taxon>
        <taxon>Bryobacteraceae</taxon>
        <taxon>Paludibaculum</taxon>
    </lineage>
</organism>
<dbReference type="PANTHER" id="PTHR16026:SF0">
    <property type="entry name" value="CARTILAGE ACIDIC PROTEIN 1"/>
    <property type="match status" value="1"/>
</dbReference>
<dbReference type="EMBL" id="CP063849">
    <property type="protein sequence ID" value="QOY87500.1"/>
    <property type="molecule type" value="Genomic_DNA"/>
</dbReference>
<dbReference type="Proteomes" id="UP000593892">
    <property type="component" value="Chromosome"/>
</dbReference>
<dbReference type="PANTHER" id="PTHR16026">
    <property type="entry name" value="CARTILAGE ACIDIC PROTEIN 1"/>
    <property type="match status" value="1"/>
</dbReference>
<evidence type="ECO:0000256" key="1">
    <source>
        <dbReference type="ARBA" id="ARBA00022729"/>
    </source>
</evidence>
<dbReference type="InterPro" id="IPR027039">
    <property type="entry name" value="Crtac1"/>
</dbReference>
<dbReference type="AlphaFoldDB" id="A0A7S7NPP3"/>
<keyword evidence="5" id="KW-1185">Reference proteome</keyword>
<dbReference type="KEGG" id="pfer:IRI77_32890"/>
<gene>
    <name evidence="4" type="ORF">IRI77_32890</name>
</gene>
<keyword evidence="1" id="KW-0732">Signal</keyword>
<sequence>MRLLIAVFLLSAVPSLPQGMASRGVKPQPRPKLSGKPWPSSLVNVASKAGLTHTQIYGAERDVQYVSETSSGGVAFLDYDNDGFPDIFFVGGTRFGTPPPGAGNRLYHNNHDGTFTDVTAKSGLARVGWGQGVAVADYDNDGYLDLFVTYWGENALYRNNHDGTFTDVARKAGLIPEPAPAYPYWYAGATWLDYDRDGRLDLFVATYIDFDLTKIPKPGQSASCNWKGVMTPCGPRGLKTGRQFLYHQKPDGTFEDVSQRSGIGRARSSFGLTAIAADLDGDGWPDIYLACDSTPSLFFRNNHDGTFSEEGIERGIALNDDGMEQAGMGLAIGDFNADGILDIFKTHFADDTHILYEGLGKGQYRDITQSSGIGVETRFIAWGAGMPDLDNDGLPDLFLVTGNVYPDTERDLPAYPSRMPPLLFRNLGAGRFEQLFAAQAGPAMDEVHSSRGAAFGDFDNDGDLDVVVWNRNETPALYRNDLKSTNHWLKVKLEGTVSNRAAIGAQVTVEYGDRKQVQAVLSQASFTSHNDLRLHFGLGASTQAAITIRWPNGQITRHAAKEVDKLLQIKEPAN</sequence>
<evidence type="ECO:0000256" key="2">
    <source>
        <dbReference type="SAM" id="MobiDB-lite"/>
    </source>
</evidence>